<dbReference type="PANTHER" id="PTHR10587">
    <property type="entry name" value="GLYCOSYL TRANSFERASE-RELATED"/>
    <property type="match status" value="1"/>
</dbReference>
<gene>
    <name evidence="4" type="ORF">QHT84_00215</name>
</gene>
<keyword evidence="1" id="KW-0479">Metal-binding</keyword>
<dbReference type="Gene3D" id="3.20.20.370">
    <property type="entry name" value="Glycoside hydrolase/deacetylase"/>
    <property type="match status" value="1"/>
</dbReference>
<accession>A0ABT6XLU9</accession>
<keyword evidence="5" id="KW-1185">Reference proteome</keyword>
<evidence type="ECO:0000256" key="2">
    <source>
        <dbReference type="ARBA" id="ARBA00022801"/>
    </source>
</evidence>
<evidence type="ECO:0000259" key="3">
    <source>
        <dbReference type="PROSITE" id="PS51677"/>
    </source>
</evidence>
<dbReference type="CDD" id="cd10917">
    <property type="entry name" value="CE4_NodB_like_6s_7s"/>
    <property type="match status" value="1"/>
</dbReference>
<dbReference type="PROSITE" id="PS51677">
    <property type="entry name" value="NODB"/>
    <property type="match status" value="1"/>
</dbReference>
<name>A0ABT6XLU9_9FLAO</name>
<evidence type="ECO:0000313" key="4">
    <source>
        <dbReference type="EMBL" id="MDI9255827.1"/>
    </source>
</evidence>
<keyword evidence="4" id="KW-0560">Oxidoreductase</keyword>
<dbReference type="PANTHER" id="PTHR10587:SF133">
    <property type="entry name" value="CHITIN DEACETYLASE 1-RELATED"/>
    <property type="match status" value="1"/>
</dbReference>
<dbReference type="InterPro" id="IPR011330">
    <property type="entry name" value="Glyco_hydro/deAcase_b/a-brl"/>
</dbReference>
<dbReference type="EC" id="3.-.-.-" evidence="4"/>
<comment type="caution">
    <text evidence="4">The sequence shown here is derived from an EMBL/GenBank/DDBJ whole genome shotgun (WGS) entry which is preliminary data.</text>
</comment>
<dbReference type="InterPro" id="IPR050248">
    <property type="entry name" value="Polysacc_deacetylase_ArnD"/>
</dbReference>
<dbReference type="InterPro" id="IPR002509">
    <property type="entry name" value="NODB_dom"/>
</dbReference>
<dbReference type="SUPFAM" id="SSF88713">
    <property type="entry name" value="Glycoside hydrolase/deacetylase"/>
    <property type="match status" value="1"/>
</dbReference>
<dbReference type="Proteomes" id="UP001230035">
    <property type="component" value="Unassembled WGS sequence"/>
</dbReference>
<evidence type="ECO:0000256" key="1">
    <source>
        <dbReference type="ARBA" id="ARBA00022723"/>
    </source>
</evidence>
<reference evidence="4 5" key="1">
    <citation type="submission" date="2023-05" db="EMBL/GenBank/DDBJ databases">
        <title>Flavobacterium sedimenti sp. nov., isolated from the sediment.</title>
        <authorList>
            <person name="Wu N."/>
        </authorList>
    </citation>
    <scope>NUCLEOTIDE SEQUENCE [LARGE SCALE GENOMIC DNA]</scope>
    <source>
        <strain evidence="4 5">YZ-48</strain>
    </source>
</reference>
<protein>
    <submittedName>
        <fullName evidence="4">Polysaccharide deacetylase family protein</fullName>
        <ecNumber evidence="4">3.-.-.-</ecNumber>
    </submittedName>
</protein>
<evidence type="ECO:0000313" key="5">
    <source>
        <dbReference type="Proteomes" id="UP001230035"/>
    </source>
</evidence>
<dbReference type="Pfam" id="PF01522">
    <property type="entry name" value="Polysacc_deac_1"/>
    <property type="match status" value="1"/>
</dbReference>
<proteinExistence type="predicted"/>
<keyword evidence="2 4" id="KW-0378">Hydrolase</keyword>
<sequence length="229" mass="26198">MSLWVKTNRFVKTIFPNYIWAIPTDSKEVFLTFDDGPIPEITEWVLHQLEQYNAKATFFCIGDNIQKHPAVFQKVTAQGHAIGNHTFNHLKGWKVSLEDYIENTKKCSVTMANHLQNSEPGHLFRPPYGKIKRAQAKALRHLGYKIIMWDVISMDFDASVSPEKCLENVIKNVENGSIIVFHDSVKAWKNLEYVLPKTLEFLQEKGFVCSKINEPSPLDGITIAPEPKQ</sequence>
<dbReference type="EMBL" id="JASGBP010000001">
    <property type="protein sequence ID" value="MDI9255827.1"/>
    <property type="molecule type" value="Genomic_DNA"/>
</dbReference>
<dbReference type="GO" id="GO:0016491">
    <property type="term" value="F:oxidoreductase activity"/>
    <property type="evidence" value="ECO:0007669"/>
    <property type="project" value="UniProtKB-KW"/>
</dbReference>
<feature type="domain" description="NodB homology" evidence="3">
    <location>
        <begin position="27"/>
        <end position="210"/>
    </location>
</feature>
<organism evidence="4 5">
    <name type="scientific">Flavobacterium sedimenticola</name>
    <dbReference type="NCBI Taxonomy" id="3043286"/>
    <lineage>
        <taxon>Bacteria</taxon>
        <taxon>Pseudomonadati</taxon>
        <taxon>Bacteroidota</taxon>
        <taxon>Flavobacteriia</taxon>
        <taxon>Flavobacteriales</taxon>
        <taxon>Flavobacteriaceae</taxon>
        <taxon>Flavobacterium</taxon>
    </lineage>
</organism>
<dbReference type="GO" id="GO:0016787">
    <property type="term" value="F:hydrolase activity"/>
    <property type="evidence" value="ECO:0007669"/>
    <property type="project" value="UniProtKB-KW"/>
</dbReference>
<dbReference type="RefSeq" id="WP_283237522.1">
    <property type="nucleotide sequence ID" value="NZ_JASGBP010000001.1"/>
</dbReference>